<dbReference type="GO" id="GO:0043565">
    <property type="term" value="F:sequence-specific DNA binding"/>
    <property type="evidence" value="ECO:0007669"/>
    <property type="project" value="InterPro"/>
</dbReference>
<dbReference type="EMBL" id="NPDR01000011">
    <property type="protein sequence ID" value="PJZ47706.1"/>
    <property type="molecule type" value="Genomic_DNA"/>
</dbReference>
<dbReference type="PROSITE" id="PS01124">
    <property type="entry name" value="HTH_ARAC_FAMILY_2"/>
    <property type="match status" value="1"/>
</dbReference>
<keyword evidence="3" id="KW-0804">Transcription</keyword>
<accession>A0A2M9Y8C5</accession>
<dbReference type="Proteomes" id="UP000231926">
    <property type="component" value="Unassembled WGS sequence"/>
</dbReference>
<keyword evidence="2" id="KW-0238">DNA-binding</keyword>
<dbReference type="AlphaFoldDB" id="A0A2M9Y8C5"/>
<keyword evidence="6" id="KW-1185">Reference proteome</keyword>
<sequence length="254" mass="29450">MEYKKDFSPLQLNLGIQYSEIAPCTELISCIAYYWEFSSELSTPSQYQVVPDACVDLIMNINSEGPILISLSPISLENFPIQPGDRWFGIRFLPSGIRKFFKMDLGELKSQTSIFHEIFPAEAKELEDKLRISNSFFNRIKTCDLYFSELLKKKSLGTDPRIETSLKEIYSDFQKPTEKLGLQISSRHLRRLFSENIGLSPKEFAKVLRFQAALRNWKENGQLDIGEGFYDQSHFIKDWKKFTGLTPSSLRKFR</sequence>
<gene>
    <name evidence="5" type="ORF">CH362_17430</name>
</gene>
<feature type="domain" description="HTH araC/xylS-type" evidence="4">
    <location>
        <begin position="184"/>
        <end position="253"/>
    </location>
</feature>
<dbReference type="RefSeq" id="WP_100711601.1">
    <property type="nucleotide sequence ID" value="NZ_NPDR01000011.1"/>
</dbReference>
<evidence type="ECO:0000256" key="3">
    <source>
        <dbReference type="ARBA" id="ARBA00023163"/>
    </source>
</evidence>
<evidence type="ECO:0000259" key="4">
    <source>
        <dbReference type="PROSITE" id="PS01124"/>
    </source>
</evidence>
<organism evidence="5 6">
    <name type="scientific">Leptospira saintgironsiae</name>
    <dbReference type="NCBI Taxonomy" id="2023183"/>
    <lineage>
        <taxon>Bacteria</taxon>
        <taxon>Pseudomonadati</taxon>
        <taxon>Spirochaetota</taxon>
        <taxon>Spirochaetia</taxon>
        <taxon>Leptospirales</taxon>
        <taxon>Leptospiraceae</taxon>
        <taxon>Leptospira</taxon>
    </lineage>
</organism>
<dbReference type="Gene3D" id="1.10.10.60">
    <property type="entry name" value="Homeodomain-like"/>
    <property type="match status" value="1"/>
</dbReference>
<proteinExistence type="predicted"/>
<dbReference type="PANTHER" id="PTHR46796">
    <property type="entry name" value="HTH-TYPE TRANSCRIPTIONAL ACTIVATOR RHAS-RELATED"/>
    <property type="match status" value="1"/>
</dbReference>
<dbReference type="InterPro" id="IPR050204">
    <property type="entry name" value="AraC_XylS_family_regulators"/>
</dbReference>
<dbReference type="PANTHER" id="PTHR46796:SF13">
    <property type="entry name" value="HTH-TYPE TRANSCRIPTIONAL ACTIVATOR RHAS"/>
    <property type="match status" value="1"/>
</dbReference>
<comment type="caution">
    <text evidence="5">The sequence shown here is derived from an EMBL/GenBank/DDBJ whole genome shotgun (WGS) entry which is preliminary data.</text>
</comment>
<evidence type="ECO:0000313" key="6">
    <source>
        <dbReference type="Proteomes" id="UP000231926"/>
    </source>
</evidence>
<dbReference type="OrthoDB" id="323290at2"/>
<dbReference type="Pfam" id="PF12833">
    <property type="entry name" value="HTH_18"/>
    <property type="match status" value="1"/>
</dbReference>
<keyword evidence="1" id="KW-0805">Transcription regulation</keyword>
<dbReference type="Pfam" id="PF20240">
    <property type="entry name" value="DUF6597"/>
    <property type="match status" value="1"/>
</dbReference>
<dbReference type="InterPro" id="IPR046532">
    <property type="entry name" value="DUF6597"/>
</dbReference>
<dbReference type="SMART" id="SM00342">
    <property type="entry name" value="HTH_ARAC"/>
    <property type="match status" value="1"/>
</dbReference>
<name>A0A2M9Y8C5_9LEPT</name>
<evidence type="ECO:0000256" key="1">
    <source>
        <dbReference type="ARBA" id="ARBA00023015"/>
    </source>
</evidence>
<dbReference type="InterPro" id="IPR018060">
    <property type="entry name" value="HTH_AraC"/>
</dbReference>
<evidence type="ECO:0000313" key="5">
    <source>
        <dbReference type="EMBL" id="PJZ47706.1"/>
    </source>
</evidence>
<dbReference type="GO" id="GO:0003700">
    <property type="term" value="F:DNA-binding transcription factor activity"/>
    <property type="evidence" value="ECO:0007669"/>
    <property type="project" value="InterPro"/>
</dbReference>
<reference evidence="5 6" key="1">
    <citation type="submission" date="2017-07" db="EMBL/GenBank/DDBJ databases">
        <title>Leptospira spp. isolated from tropical soils.</title>
        <authorList>
            <person name="Thibeaux R."/>
            <person name="Iraola G."/>
            <person name="Ferres I."/>
            <person name="Bierque E."/>
            <person name="Girault D."/>
            <person name="Soupe-Gilbert M.-E."/>
            <person name="Picardeau M."/>
            <person name="Goarant C."/>
        </authorList>
    </citation>
    <scope>NUCLEOTIDE SEQUENCE [LARGE SCALE GENOMIC DNA]</scope>
    <source>
        <strain evidence="5 6">FH4-C-A2</strain>
    </source>
</reference>
<evidence type="ECO:0000256" key="2">
    <source>
        <dbReference type="ARBA" id="ARBA00023125"/>
    </source>
</evidence>
<protein>
    <recommendedName>
        <fullName evidence="4">HTH araC/xylS-type domain-containing protein</fullName>
    </recommendedName>
</protein>